<accession>A0A248XDC0</accession>
<proteinExistence type="predicted"/>
<dbReference type="Proteomes" id="UP000221999">
    <property type="component" value="Segment"/>
</dbReference>
<name>A0A248XDC0_9CAUD</name>
<gene>
    <name evidence="1" type="ORF">KPNN133_063</name>
</gene>
<dbReference type="EMBL" id="MF476925">
    <property type="protein sequence ID" value="ASW27682.1"/>
    <property type="molecule type" value="Genomic_DNA"/>
</dbReference>
<organism evidence="1 2">
    <name type="scientific">Klebsiella phage YMC16/01/N133_KPN_BP</name>
    <dbReference type="NCBI Taxonomy" id="2026102"/>
    <lineage>
        <taxon>Viruses</taxon>
        <taxon>Duplodnaviria</taxon>
        <taxon>Heunggongvirae</taxon>
        <taxon>Uroviricota</taxon>
        <taxon>Caudoviricetes</taxon>
        <taxon>Casjensviridae</taxon>
        <taxon>Seodaemunguvirus</taxon>
        <taxon>Seodaemunguvirus YMC16-01N133</taxon>
    </lineage>
</organism>
<evidence type="ECO:0000313" key="1">
    <source>
        <dbReference type="EMBL" id="ASW27682.1"/>
    </source>
</evidence>
<reference evidence="1 2" key="1">
    <citation type="submission" date="2017-07" db="EMBL/GenBank/DDBJ databases">
        <title>Complete Genome Sequence of the Klebsiella phage YMC16/01/N133_KPN_BP.</title>
        <authorList>
            <person name="Jeon J."/>
            <person name="Yong D."/>
            <person name="Lee K."/>
        </authorList>
    </citation>
    <scope>NUCLEOTIDE SEQUENCE [LARGE SCALE GENOMIC DNA]</scope>
</reference>
<keyword evidence="2" id="KW-1185">Reference proteome</keyword>
<evidence type="ECO:0000313" key="2">
    <source>
        <dbReference type="Proteomes" id="UP000221999"/>
    </source>
</evidence>
<sequence length="136" mass="15174">MPKYLVTATAYRESDDNPGAFAPRTFSFEVSLAQPWNGKNSLPAGDAAFHECHRTYGFWPKHNPQIDSVVEIAPAVHTAALKKIFELVDGAERNDVWDHLNVADFMELIPDDIGYEETAETAKPEDPADDDIDELI</sequence>
<protein>
    <submittedName>
        <fullName evidence="1">Uncharacterized protein</fullName>
    </submittedName>
</protein>